<dbReference type="AlphaFoldDB" id="A0A5A9N6F7"/>
<feature type="region of interest" description="Disordered" evidence="1">
    <location>
        <begin position="318"/>
        <end position="343"/>
    </location>
</feature>
<dbReference type="InterPro" id="IPR031643">
    <property type="entry name" value="DUF4708"/>
</dbReference>
<sequence>MNECGTQSLFFITLPELRSLCYVNLFFPNTNDEGELRNKQLKTCRELVLLYSNIIASPVLGHFVGITVVMTFGSPQRVSPPILQTCLSYSVTAKLAPKWNKAGQYLIAGREFLRHSAKLNAVVLELNITETQLCISVEANTVRLPPAVLKDFDFPTAVVDHFLHTDDTVLHTTMPNNWCHILPSMKKGQLISISRRIPQESPFQSYSEFQEHWNSMFETPILKLMLRYPLCCIRTLPVQCFPRVDLQGVLRTFLSDLQAELQSVCGIPVQMSNEPFYCNHELIRPVSEYFGALPVNLTTENTSKAGLNHLPNSSVQNTTQHHCFQHESTGKQTENKRSLSLESSPNQKAWTFISSTTLFSAPPTNVHFTHSQSQSDVFPRPRLVPVFKNKSHTCHLNVTKIPVEEQQRGQEREKVAVIKPLTSALQCSASQVHSPRFSRPVPERVSLPFYKRQTGTDVVTRVLSNQLLVHTQPQVCEVPSKRAGDTFESKPKRLKQSVQDVDMNAKNKQLSKVNSVTLQAWLKSRGVSVHSKVKKEELVSKVMKCLSET</sequence>
<feature type="compositionally biased region" description="Basic and acidic residues" evidence="1">
    <location>
        <begin position="324"/>
        <end position="339"/>
    </location>
</feature>
<dbReference type="EMBL" id="SOYY01000022">
    <property type="protein sequence ID" value="KAA0704893.1"/>
    <property type="molecule type" value="Genomic_DNA"/>
</dbReference>
<dbReference type="PANTHER" id="PTHR28495:SF1">
    <property type="entry name" value="GENE, 17266-RELATED"/>
    <property type="match status" value="1"/>
</dbReference>
<feature type="domain" description="DUF4708" evidence="3">
    <location>
        <begin position="7"/>
        <end position="217"/>
    </location>
</feature>
<reference evidence="4 5" key="1">
    <citation type="journal article" date="2019" name="Mol. Ecol. Resour.">
        <title>Chromosome-level genome assembly of Triplophysa tibetana, a fish adapted to the harsh high-altitude environment of the Tibetan Plateau.</title>
        <authorList>
            <person name="Yang X."/>
            <person name="Liu H."/>
            <person name="Ma Z."/>
            <person name="Zou Y."/>
            <person name="Zou M."/>
            <person name="Mao Y."/>
            <person name="Li X."/>
            <person name="Wang H."/>
            <person name="Chen T."/>
            <person name="Wang W."/>
            <person name="Yang R."/>
        </authorList>
    </citation>
    <scope>NUCLEOTIDE SEQUENCE [LARGE SCALE GENOMIC DNA]</scope>
    <source>
        <strain evidence="4">TTIB1903HZAU</strain>
        <tissue evidence="4">Muscle</tissue>
    </source>
</reference>
<evidence type="ECO:0000259" key="3">
    <source>
        <dbReference type="Pfam" id="PF15813"/>
    </source>
</evidence>
<evidence type="ECO:0000256" key="1">
    <source>
        <dbReference type="SAM" id="MobiDB-lite"/>
    </source>
</evidence>
<evidence type="ECO:0000313" key="5">
    <source>
        <dbReference type="Proteomes" id="UP000324632"/>
    </source>
</evidence>
<proteinExistence type="predicted"/>
<organism evidence="4 5">
    <name type="scientific">Triplophysa tibetana</name>
    <dbReference type="NCBI Taxonomy" id="1572043"/>
    <lineage>
        <taxon>Eukaryota</taxon>
        <taxon>Metazoa</taxon>
        <taxon>Chordata</taxon>
        <taxon>Craniata</taxon>
        <taxon>Vertebrata</taxon>
        <taxon>Euteleostomi</taxon>
        <taxon>Actinopterygii</taxon>
        <taxon>Neopterygii</taxon>
        <taxon>Teleostei</taxon>
        <taxon>Ostariophysi</taxon>
        <taxon>Cypriniformes</taxon>
        <taxon>Nemacheilidae</taxon>
        <taxon>Triplophysa</taxon>
    </lineage>
</organism>
<evidence type="ECO:0000313" key="4">
    <source>
        <dbReference type="EMBL" id="KAA0704893.1"/>
    </source>
</evidence>
<dbReference type="PANTHER" id="PTHR28495">
    <property type="entry name" value="HYPOTHETICAL PROTEIN LOC100359752"/>
    <property type="match status" value="1"/>
</dbReference>
<dbReference type="Proteomes" id="UP000324632">
    <property type="component" value="Chromosome 22"/>
</dbReference>
<name>A0A5A9N6F7_9TELE</name>
<gene>
    <name evidence="4" type="ORF">E1301_Tti000792</name>
</gene>
<dbReference type="Pfam" id="PF15813">
    <property type="entry name" value="DUF4708"/>
    <property type="match status" value="1"/>
</dbReference>
<keyword evidence="5" id="KW-1185">Reference proteome</keyword>
<evidence type="ECO:0000256" key="2">
    <source>
        <dbReference type="SAM" id="Phobius"/>
    </source>
</evidence>
<keyword evidence="2" id="KW-1133">Transmembrane helix</keyword>
<comment type="caution">
    <text evidence="4">The sequence shown here is derived from an EMBL/GenBank/DDBJ whole genome shotgun (WGS) entry which is preliminary data.</text>
</comment>
<feature type="transmembrane region" description="Helical" evidence="2">
    <location>
        <begin position="47"/>
        <end position="72"/>
    </location>
</feature>
<accession>A0A5A9N6F7</accession>
<protein>
    <recommendedName>
        <fullName evidence="3">DUF4708 domain-containing protein</fullName>
    </recommendedName>
</protein>
<keyword evidence="2" id="KW-0812">Transmembrane</keyword>
<keyword evidence="2" id="KW-0472">Membrane</keyword>